<dbReference type="Proteomes" id="UP000011529">
    <property type="component" value="Unassembled WGS sequence"/>
</dbReference>
<evidence type="ECO:0000256" key="1">
    <source>
        <dbReference type="SAM" id="Phobius"/>
    </source>
</evidence>
<proteinExistence type="predicted"/>
<name>M2B221_9BACT</name>
<keyword evidence="1" id="KW-0812">Transmembrane</keyword>
<evidence type="ECO:0000313" key="3">
    <source>
        <dbReference type="Proteomes" id="UP000011529"/>
    </source>
</evidence>
<protein>
    <submittedName>
        <fullName evidence="2">Uncharacterized protein</fullName>
    </submittedName>
</protein>
<dbReference type="EMBL" id="ANMO01000018">
    <property type="protein sequence ID" value="EMB18942.1"/>
    <property type="molecule type" value="Genomic_DNA"/>
</dbReference>
<dbReference type="AlphaFoldDB" id="M2B221"/>
<organism evidence="2 3">
    <name type="scientific">Rhodopirellula europaea 6C</name>
    <dbReference type="NCBI Taxonomy" id="1263867"/>
    <lineage>
        <taxon>Bacteria</taxon>
        <taxon>Pseudomonadati</taxon>
        <taxon>Planctomycetota</taxon>
        <taxon>Planctomycetia</taxon>
        <taxon>Pirellulales</taxon>
        <taxon>Pirellulaceae</taxon>
        <taxon>Rhodopirellula</taxon>
    </lineage>
</organism>
<accession>M2B221</accession>
<evidence type="ECO:0000313" key="2">
    <source>
        <dbReference type="EMBL" id="EMB18942.1"/>
    </source>
</evidence>
<gene>
    <name evidence="2" type="ORF">RE6C_00325</name>
</gene>
<reference evidence="2" key="1">
    <citation type="submission" date="2012-11" db="EMBL/GenBank/DDBJ databases">
        <title>Permanent draft genomes of Rhodopirellula europaea strain SH398 and 6C.</title>
        <authorList>
            <person name="Richter M."/>
            <person name="Richter-Heitmann T."/>
            <person name="Frank C."/>
            <person name="Harder J."/>
            <person name="Glockner F.O."/>
        </authorList>
    </citation>
    <scope>NUCLEOTIDE SEQUENCE</scope>
    <source>
        <strain evidence="2">6C</strain>
    </source>
</reference>
<comment type="caution">
    <text evidence="2">The sequence shown here is derived from an EMBL/GenBank/DDBJ whole genome shotgun (WGS) entry which is preliminary data.</text>
</comment>
<sequence>MTPRRRVIRIAIIVVVCWIATLGIYIESDVKSMPCHSDDGIDLADVPNTDDGLYLNAYVETPEFTKFGIPGILHYTGASSPFSLVVVGFVPVDSGFREIVIESVSVSNDADGRTTHVHASDALDEFKTTHGAVLCGNVPCGRIIDRCASVTLVVKGALLSHDGDRHFERTLELPIHRSTYVYPGWAFVFLPMYA</sequence>
<keyword evidence="1" id="KW-1133">Transmembrane helix</keyword>
<reference evidence="2" key="2">
    <citation type="journal article" date="2013" name="Mar. Genomics">
        <title>Expression of sulfatases in Rhodopirellula baltica and the diversity of sulfatases in the genus Rhodopirellula.</title>
        <authorList>
            <person name="Wegner C.E."/>
            <person name="Richter-Heitmann T."/>
            <person name="Klindworth A."/>
            <person name="Klockow C."/>
            <person name="Richter M."/>
            <person name="Achstetter T."/>
            <person name="Glockner F.O."/>
            <person name="Harder J."/>
        </authorList>
    </citation>
    <scope>NUCLEOTIDE SEQUENCE [LARGE SCALE GENOMIC DNA]</scope>
    <source>
        <strain evidence="2">6C</strain>
    </source>
</reference>
<dbReference type="PATRIC" id="fig|1263867.3.peg.352"/>
<keyword evidence="1" id="KW-0472">Membrane</keyword>
<feature type="transmembrane region" description="Helical" evidence="1">
    <location>
        <begin position="7"/>
        <end position="26"/>
    </location>
</feature>
<keyword evidence="3" id="KW-1185">Reference proteome</keyword>